<proteinExistence type="predicted"/>
<dbReference type="InterPro" id="IPR008979">
    <property type="entry name" value="Galactose-bd-like_sf"/>
</dbReference>
<dbReference type="Gene3D" id="2.60.120.260">
    <property type="entry name" value="Galactose-binding domain-like"/>
    <property type="match status" value="1"/>
</dbReference>
<dbReference type="InParanoid" id="K1PDF9"/>
<dbReference type="SUPFAM" id="SSF49785">
    <property type="entry name" value="Galactose-binding domain-like"/>
    <property type="match status" value="1"/>
</dbReference>
<protein>
    <recommendedName>
        <fullName evidence="2">F5/8 type C domain-containing protein</fullName>
    </recommendedName>
</protein>
<accession>K1PDF9</accession>
<dbReference type="EMBL" id="JH817290">
    <property type="protein sequence ID" value="EKC19543.1"/>
    <property type="molecule type" value="Genomic_DNA"/>
</dbReference>
<dbReference type="HOGENOM" id="CLU_1322044_0_0_1"/>
<dbReference type="Pfam" id="PF22633">
    <property type="entry name" value="F5_F8_type_C_2"/>
    <property type="match status" value="1"/>
</dbReference>
<name>K1PDF9_MAGGI</name>
<gene>
    <name evidence="1" type="ORF">CGI_10008237</name>
</gene>
<evidence type="ECO:0000313" key="1">
    <source>
        <dbReference type="EMBL" id="EKC19543.1"/>
    </source>
</evidence>
<dbReference type="InterPro" id="IPR051941">
    <property type="entry name" value="BG_Antigen-Binding_Lectin"/>
</dbReference>
<reference evidence="1" key="1">
    <citation type="journal article" date="2012" name="Nature">
        <title>The oyster genome reveals stress adaptation and complexity of shell formation.</title>
        <authorList>
            <person name="Zhang G."/>
            <person name="Fang X."/>
            <person name="Guo X."/>
            <person name="Li L."/>
            <person name="Luo R."/>
            <person name="Xu F."/>
            <person name="Yang P."/>
            <person name="Zhang L."/>
            <person name="Wang X."/>
            <person name="Qi H."/>
            <person name="Xiong Z."/>
            <person name="Que H."/>
            <person name="Xie Y."/>
            <person name="Holland P.W."/>
            <person name="Paps J."/>
            <person name="Zhu Y."/>
            <person name="Wu F."/>
            <person name="Chen Y."/>
            <person name="Wang J."/>
            <person name="Peng C."/>
            <person name="Meng J."/>
            <person name="Yang L."/>
            <person name="Liu J."/>
            <person name="Wen B."/>
            <person name="Zhang N."/>
            <person name="Huang Z."/>
            <person name="Zhu Q."/>
            <person name="Feng Y."/>
            <person name="Mount A."/>
            <person name="Hedgecock D."/>
            <person name="Xu Z."/>
            <person name="Liu Y."/>
            <person name="Domazet-Loso T."/>
            <person name="Du Y."/>
            <person name="Sun X."/>
            <person name="Zhang S."/>
            <person name="Liu B."/>
            <person name="Cheng P."/>
            <person name="Jiang X."/>
            <person name="Li J."/>
            <person name="Fan D."/>
            <person name="Wang W."/>
            <person name="Fu W."/>
            <person name="Wang T."/>
            <person name="Wang B."/>
            <person name="Zhang J."/>
            <person name="Peng Z."/>
            <person name="Li Y."/>
            <person name="Li N."/>
            <person name="Wang J."/>
            <person name="Chen M."/>
            <person name="He Y."/>
            <person name="Tan F."/>
            <person name="Song X."/>
            <person name="Zheng Q."/>
            <person name="Huang R."/>
            <person name="Yang H."/>
            <person name="Du X."/>
            <person name="Chen L."/>
            <person name="Yang M."/>
            <person name="Gaffney P.M."/>
            <person name="Wang S."/>
            <person name="Luo L."/>
            <person name="She Z."/>
            <person name="Ming Y."/>
            <person name="Huang W."/>
            <person name="Zhang S."/>
            <person name="Huang B."/>
            <person name="Zhang Y."/>
            <person name="Qu T."/>
            <person name="Ni P."/>
            <person name="Miao G."/>
            <person name="Wang J."/>
            <person name="Wang Q."/>
            <person name="Steinberg C.E."/>
            <person name="Wang H."/>
            <person name="Li N."/>
            <person name="Qian L."/>
            <person name="Zhang G."/>
            <person name="Li Y."/>
            <person name="Yang H."/>
            <person name="Liu X."/>
            <person name="Wang J."/>
            <person name="Yin Y."/>
            <person name="Wang J."/>
        </authorList>
    </citation>
    <scope>NUCLEOTIDE SEQUENCE [LARGE SCALE GENOMIC DNA]</scope>
    <source>
        <strain evidence="1">05x7-T-G4-1.051#20</strain>
    </source>
</reference>
<organism evidence="1">
    <name type="scientific">Magallana gigas</name>
    <name type="common">Pacific oyster</name>
    <name type="synonym">Crassostrea gigas</name>
    <dbReference type="NCBI Taxonomy" id="29159"/>
    <lineage>
        <taxon>Eukaryota</taxon>
        <taxon>Metazoa</taxon>
        <taxon>Spiralia</taxon>
        <taxon>Lophotrochozoa</taxon>
        <taxon>Mollusca</taxon>
        <taxon>Bivalvia</taxon>
        <taxon>Autobranchia</taxon>
        <taxon>Pteriomorphia</taxon>
        <taxon>Ostreida</taxon>
        <taxon>Ostreoidea</taxon>
        <taxon>Ostreidae</taxon>
        <taxon>Magallana</taxon>
    </lineage>
</organism>
<sequence>MHFFSSLFPRRTYFFLSFCESYLRKSSEYFFLLLIQNINAKNTYTSLLNYKFQEINEKMYQIKLNKKAVGMSESSCFLPSRVLLSRDLLLIDTGIMHSCHCIFAALVYCLLFHKNQAYRNLVVRGLTTATQSSTYQSFSADRTIDGYPDKLGMRDGSCSHTGSGQTKAWLRIDLDKVYNVKEVRFWYRNDICLPGELGKTCDQDNCNF</sequence>
<dbReference type="AlphaFoldDB" id="K1PDF9"/>
<dbReference type="PANTHER" id="PTHR45713">
    <property type="entry name" value="FTP DOMAIN-CONTAINING PROTEIN"/>
    <property type="match status" value="1"/>
</dbReference>
<dbReference type="PANTHER" id="PTHR45713:SF11">
    <property type="entry name" value="FUCOLECTIN TACHYLECTIN-4 PENTRAXIN-1 DOMAIN-CONTAINING PROTEIN"/>
    <property type="match status" value="1"/>
</dbReference>
<evidence type="ECO:0008006" key="2">
    <source>
        <dbReference type="Google" id="ProtNLM"/>
    </source>
</evidence>